<keyword evidence="1" id="KW-0812">Transmembrane</keyword>
<dbReference type="Gene3D" id="3.40.50.410">
    <property type="entry name" value="von Willebrand factor, type A domain"/>
    <property type="match status" value="2"/>
</dbReference>
<dbReference type="RefSeq" id="WP_101713554.1">
    <property type="nucleotide sequence ID" value="NZ_CP026100.1"/>
</dbReference>
<name>A0A2N5CSM3_9CAUL</name>
<proteinExistence type="predicted"/>
<organism evidence="4 5">
    <name type="scientific">Caulobacter flavus</name>
    <dbReference type="NCBI Taxonomy" id="1679497"/>
    <lineage>
        <taxon>Bacteria</taxon>
        <taxon>Pseudomonadati</taxon>
        <taxon>Pseudomonadota</taxon>
        <taxon>Alphaproteobacteria</taxon>
        <taxon>Caulobacterales</taxon>
        <taxon>Caulobacteraceae</taxon>
        <taxon>Caulobacter</taxon>
    </lineage>
</organism>
<evidence type="ECO:0000313" key="6">
    <source>
        <dbReference type="Proteomes" id="UP000281192"/>
    </source>
</evidence>
<evidence type="ECO:0000259" key="2">
    <source>
        <dbReference type="Pfam" id="PF13400"/>
    </source>
</evidence>
<evidence type="ECO:0000256" key="1">
    <source>
        <dbReference type="SAM" id="Phobius"/>
    </source>
</evidence>
<dbReference type="AlphaFoldDB" id="A0A2N5CSM3"/>
<protein>
    <submittedName>
        <fullName evidence="4">Pilus assembly protein TadG</fullName>
    </submittedName>
</protein>
<dbReference type="InterPro" id="IPR028087">
    <property type="entry name" value="Tad_N"/>
</dbReference>
<reference evidence="4 5" key="1">
    <citation type="submission" date="2017-12" db="EMBL/GenBank/DDBJ databases">
        <title>The genome sequence of Caulobacter flavus CGMCC1 15093.</title>
        <authorList>
            <person name="Gao J."/>
            <person name="Mao X."/>
            <person name="Sun J."/>
        </authorList>
    </citation>
    <scope>NUCLEOTIDE SEQUENCE [LARGE SCALE GENOMIC DNA]</scope>
    <source>
        <strain evidence="4 5">CGMCC1 15093</strain>
    </source>
</reference>
<dbReference type="Pfam" id="PF13400">
    <property type="entry name" value="Tad"/>
    <property type="match status" value="1"/>
</dbReference>
<dbReference type="Proteomes" id="UP000281192">
    <property type="component" value="Chromosome"/>
</dbReference>
<sequence>MIVRRRTTACLGGALARAAGRLRGFRSDRRGALAVWVALGLIPLCLLVFGVFDLSRMSVERRRLQDSLDAATLIAARSTATDTATLTTLGNAALTSELGKTATSSSFVGSTNGKQVTGTASVTIAPIILGLIGKKELTVGAQSVVVRAANNLEIALVLDITGSMAGTRISDLKTAATDLVDIVVQDVQDPYYSKVAIVPYSMGVNVGTYADAVRGAVPSSALASAAWNTATTKTVSSFTSGTSSTVTTSAAHGLAVNDYVMVLGSNQSSMNGKVLRVTSVGSTTKFTGANQSGTSISAGSSGTVYKCLNSGCTFVITTKAAHVFQAGDQLTLAGITGLTALNSATPTINSISGLALTTNLSGSASTSYATVTAGANGTGSCLSTSRSDISCANLNFTNASGSAKTLALSTCATERTGTYAYTDDAPTTALVGRNYPASSNPCPTPKITPLTSDRTTLKNQISALDDGGSTAGQIGLAWGWYMVSPNFAYLWPNSAQKPAAYGTAETMKIVVMMTDGAFNTPYCKGVIASNAGSGSGSASDHINCNATNGDATAQAKELCTKIKAKNVIIFTVGFDVDSTAKSMLTTCATKTSQAYFPATGGELKTAFKSIAQEISALRIAK</sequence>
<dbReference type="InterPro" id="IPR036465">
    <property type="entry name" value="vWFA_dom_sf"/>
</dbReference>
<dbReference type="Proteomes" id="UP000234483">
    <property type="component" value="Unassembled WGS sequence"/>
</dbReference>
<gene>
    <name evidence="3" type="ORF">C1707_04865</name>
    <name evidence="4" type="ORF">CFHF_13640</name>
</gene>
<evidence type="ECO:0000313" key="4">
    <source>
        <dbReference type="EMBL" id="PLR13883.1"/>
    </source>
</evidence>
<dbReference type="KEGG" id="cfh:C1707_04865"/>
<reference evidence="3 6" key="2">
    <citation type="submission" date="2018-01" db="EMBL/GenBank/DDBJ databases">
        <title>Complete genome sequence of Caulobacter flavus RHGG3.</title>
        <authorList>
            <person name="Yang E."/>
        </authorList>
    </citation>
    <scope>NUCLEOTIDE SEQUENCE [LARGE SCALE GENOMIC DNA]</scope>
    <source>
        <strain evidence="3 6">RHGG3</strain>
    </source>
</reference>
<dbReference type="SUPFAM" id="SSF53300">
    <property type="entry name" value="vWA-like"/>
    <property type="match status" value="1"/>
</dbReference>
<dbReference type="OrthoDB" id="7522752at2"/>
<feature type="transmembrane region" description="Helical" evidence="1">
    <location>
        <begin position="34"/>
        <end position="54"/>
    </location>
</feature>
<feature type="domain" description="Putative Flp pilus-assembly TadG-like N-terminal" evidence="2">
    <location>
        <begin position="31"/>
        <end position="77"/>
    </location>
</feature>
<evidence type="ECO:0000313" key="5">
    <source>
        <dbReference type="Proteomes" id="UP000234483"/>
    </source>
</evidence>
<keyword evidence="1" id="KW-1133">Transmembrane helix</keyword>
<dbReference type="EMBL" id="PJRQ01000026">
    <property type="protein sequence ID" value="PLR13883.1"/>
    <property type="molecule type" value="Genomic_DNA"/>
</dbReference>
<dbReference type="EMBL" id="CP026100">
    <property type="protein sequence ID" value="AYV45638.1"/>
    <property type="molecule type" value="Genomic_DNA"/>
</dbReference>
<evidence type="ECO:0000313" key="3">
    <source>
        <dbReference type="EMBL" id="AYV45638.1"/>
    </source>
</evidence>
<accession>A0A2N5CSM3</accession>
<keyword evidence="1" id="KW-0472">Membrane</keyword>
<keyword evidence="6" id="KW-1185">Reference proteome</keyword>